<dbReference type="InterPro" id="IPR002716">
    <property type="entry name" value="PIN_dom"/>
</dbReference>
<organism evidence="2 3">
    <name type="scientific">Candidatus Argoarchaeum ethanivorans</name>
    <dbReference type="NCBI Taxonomy" id="2608793"/>
    <lineage>
        <taxon>Archaea</taxon>
        <taxon>Methanobacteriati</taxon>
        <taxon>Methanobacteriota</taxon>
        <taxon>Stenosarchaea group</taxon>
        <taxon>Methanomicrobia</taxon>
        <taxon>Methanosarcinales</taxon>
        <taxon>Methanosarcinales incertae sedis</taxon>
        <taxon>GOM Arc I cluster</taxon>
        <taxon>Candidatus Argoarchaeum</taxon>
    </lineage>
</organism>
<evidence type="ECO:0000313" key="2">
    <source>
        <dbReference type="EMBL" id="CAD7767140.1"/>
    </source>
</evidence>
<dbReference type="EMBL" id="CAJHZY010000066">
    <property type="protein sequence ID" value="CAD7767140.1"/>
    <property type="molecule type" value="Genomic_DNA"/>
</dbReference>
<sequence>MIISAILPSECARGLKKAGWESKEIYETLDMLDRIINLCGIELIPVDRLVVRSAQALVVEQNIYSADAIHAATAILTGSNFFVSSDAHHTKKSLKEYMENKGVKVSKLSEIERIEEEF</sequence>
<proteinExistence type="predicted"/>
<reference evidence="2" key="1">
    <citation type="submission" date="2020-12" db="EMBL/GenBank/DDBJ databases">
        <authorList>
            <person name="Hahn C.J."/>
            <person name="Laso-Perez R."/>
            <person name="Vulcano F."/>
            <person name="Vaziourakis K.-M."/>
            <person name="Stokke R."/>
            <person name="Steen I.H."/>
            <person name="Teske A."/>
            <person name="Boetius A."/>
            <person name="Liebeke M."/>
            <person name="Amann R."/>
            <person name="Knittel K."/>
        </authorList>
    </citation>
    <scope>NUCLEOTIDE SEQUENCE</scope>
    <source>
        <strain evidence="2">Gfbio:c6db26ca-90af-429b-aeed-0e3e8aed0b5e:GoM-Arc1_AMV-AAA_792_C10</strain>
    </source>
</reference>
<dbReference type="Proteomes" id="UP000614580">
    <property type="component" value="Unassembled WGS sequence"/>
</dbReference>
<comment type="caution">
    <text evidence="2">The sequence shown here is derived from an EMBL/GenBank/DDBJ whole genome shotgun (WGS) entry which is preliminary data.</text>
</comment>
<name>A0A812A2A1_9EURY</name>
<dbReference type="Gene3D" id="3.40.50.1010">
    <property type="entry name" value="5'-nuclease"/>
    <property type="match status" value="1"/>
</dbReference>
<evidence type="ECO:0000259" key="1">
    <source>
        <dbReference type="Pfam" id="PF01850"/>
    </source>
</evidence>
<evidence type="ECO:0000313" key="3">
    <source>
        <dbReference type="Proteomes" id="UP000614580"/>
    </source>
</evidence>
<dbReference type="AlphaFoldDB" id="A0A812A2A1"/>
<protein>
    <submittedName>
        <fullName evidence="2">PIN domain protein</fullName>
    </submittedName>
</protein>
<feature type="domain" description="PIN" evidence="1">
    <location>
        <begin position="2"/>
        <end position="89"/>
    </location>
</feature>
<accession>A0A812A2A1</accession>
<dbReference type="SUPFAM" id="SSF88723">
    <property type="entry name" value="PIN domain-like"/>
    <property type="match status" value="1"/>
</dbReference>
<dbReference type="Pfam" id="PF01850">
    <property type="entry name" value="PIN"/>
    <property type="match status" value="1"/>
</dbReference>
<dbReference type="InterPro" id="IPR029060">
    <property type="entry name" value="PIN-like_dom_sf"/>
</dbReference>
<gene>
    <name evidence="2" type="ORF">DNFNHJIP_00547</name>
</gene>